<evidence type="ECO:0000256" key="4">
    <source>
        <dbReference type="ARBA" id="ARBA00022519"/>
    </source>
</evidence>
<keyword evidence="7 9" id="KW-0472">Membrane</keyword>
<keyword evidence="4" id="KW-0997">Cell inner membrane</keyword>
<feature type="transmembrane region" description="Helical" evidence="9">
    <location>
        <begin position="86"/>
        <end position="106"/>
    </location>
</feature>
<accession>A0A7C8GST5</accession>
<evidence type="ECO:0000256" key="1">
    <source>
        <dbReference type="ARBA" id="ARBA00004429"/>
    </source>
</evidence>
<evidence type="ECO:0000256" key="9">
    <source>
        <dbReference type="SAM" id="Phobius"/>
    </source>
</evidence>
<dbReference type="AlphaFoldDB" id="A0A7C8GST5"/>
<organism evidence="11 12">
    <name type="scientific">Gracilibacillus oryzae</name>
    <dbReference type="NCBI Taxonomy" id="1672701"/>
    <lineage>
        <taxon>Bacteria</taxon>
        <taxon>Bacillati</taxon>
        <taxon>Bacillota</taxon>
        <taxon>Bacilli</taxon>
        <taxon>Bacillales</taxon>
        <taxon>Bacillaceae</taxon>
        <taxon>Gracilibacillus</taxon>
    </lineage>
</organism>
<dbReference type="EMBL" id="WEID01000062">
    <property type="protein sequence ID" value="KAB8132661.1"/>
    <property type="molecule type" value="Genomic_DNA"/>
</dbReference>
<evidence type="ECO:0000313" key="11">
    <source>
        <dbReference type="EMBL" id="KAB8132661.1"/>
    </source>
</evidence>
<evidence type="ECO:0000256" key="7">
    <source>
        <dbReference type="ARBA" id="ARBA00023136"/>
    </source>
</evidence>
<proteinExistence type="inferred from homology"/>
<reference evidence="11 12" key="1">
    <citation type="submission" date="2019-10" db="EMBL/GenBank/DDBJ databases">
        <title>Gracilibacillus sp. nov. isolated from rice seeds.</title>
        <authorList>
            <person name="He S."/>
        </authorList>
    </citation>
    <scope>NUCLEOTIDE SEQUENCE [LARGE SCALE GENOMIC DNA]</scope>
    <source>
        <strain evidence="11 12">TD8</strain>
    </source>
</reference>
<dbReference type="GO" id="GO:0005886">
    <property type="term" value="C:plasma membrane"/>
    <property type="evidence" value="ECO:0007669"/>
    <property type="project" value="UniProtKB-SubCell"/>
</dbReference>
<keyword evidence="2" id="KW-0813">Transport</keyword>
<dbReference type="PANTHER" id="PTHR35011:SF2">
    <property type="entry name" value="2,3-DIKETO-L-GULONATE TRAP TRANSPORTER SMALL PERMEASE PROTEIN YIAM"/>
    <property type="match status" value="1"/>
</dbReference>
<keyword evidence="6 9" id="KW-1133">Transmembrane helix</keyword>
<keyword evidence="5 9" id="KW-0812">Transmembrane</keyword>
<evidence type="ECO:0000259" key="10">
    <source>
        <dbReference type="Pfam" id="PF04290"/>
    </source>
</evidence>
<feature type="transmembrane region" description="Helical" evidence="9">
    <location>
        <begin position="126"/>
        <end position="144"/>
    </location>
</feature>
<evidence type="ECO:0000256" key="8">
    <source>
        <dbReference type="ARBA" id="ARBA00038436"/>
    </source>
</evidence>
<dbReference type="OrthoDB" id="9815614at2"/>
<dbReference type="PANTHER" id="PTHR35011">
    <property type="entry name" value="2,3-DIKETO-L-GULONATE TRAP TRANSPORTER SMALL PERMEASE PROTEIN YIAM"/>
    <property type="match status" value="1"/>
</dbReference>
<evidence type="ECO:0000256" key="3">
    <source>
        <dbReference type="ARBA" id="ARBA00022475"/>
    </source>
</evidence>
<sequence>MKKVLKYLDRHFEEYVLIILTTVLVATLFLQVVMRNVTGITFSWTEELARYVFIWSVFIGVSYAVKKNKHIKIDSLGLLFRRNGKFIISTFSNLVFLVFAIMAVYYGSTTVFEISRMTPGLGISYGWVYASTLIGFSLTLIRLIQSQWNMIIRWRNNEEVDV</sequence>
<evidence type="ECO:0000256" key="5">
    <source>
        <dbReference type="ARBA" id="ARBA00022692"/>
    </source>
</evidence>
<evidence type="ECO:0000313" key="12">
    <source>
        <dbReference type="Proteomes" id="UP000480246"/>
    </source>
</evidence>
<gene>
    <name evidence="11" type="ORF">F9U64_12495</name>
</gene>
<keyword evidence="3" id="KW-1003">Cell membrane</keyword>
<protein>
    <submittedName>
        <fullName evidence="11">TRAP transporter small permease</fullName>
    </submittedName>
</protein>
<dbReference type="RefSeq" id="WP_153403889.1">
    <property type="nucleotide sequence ID" value="NZ_ML762432.1"/>
</dbReference>
<keyword evidence="12" id="KW-1185">Reference proteome</keyword>
<dbReference type="Proteomes" id="UP000480246">
    <property type="component" value="Unassembled WGS sequence"/>
</dbReference>
<feature type="domain" description="Tripartite ATP-independent periplasmic transporters DctQ component" evidence="10">
    <location>
        <begin position="24"/>
        <end position="150"/>
    </location>
</feature>
<comment type="subcellular location">
    <subcellularLocation>
        <location evidence="1">Cell inner membrane</location>
        <topology evidence="1">Multi-pass membrane protein</topology>
    </subcellularLocation>
</comment>
<comment type="similarity">
    <text evidence="8">Belongs to the TRAP transporter small permease family.</text>
</comment>
<evidence type="ECO:0000256" key="2">
    <source>
        <dbReference type="ARBA" id="ARBA00022448"/>
    </source>
</evidence>
<comment type="caution">
    <text evidence="11">The sequence shown here is derived from an EMBL/GenBank/DDBJ whole genome shotgun (WGS) entry which is preliminary data.</text>
</comment>
<dbReference type="GO" id="GO:0022857">
    <property type="term" value="F:transmembrane transporter activity"/>
    <property type="evidence" value="ECO:0007669"/>
    <property type="project" value="TreeGrafter"/>
</dbReference>
<evidence type="ECO:0000256" key="6">
    <source>
        <dbReference type="ARBA" id="ARBA00022989"/>
    </source>
</evidence>
<dbReference type="InterPro" id="IPR055348">
    <property type="entry name" value="DctQ"/>
</dbReference>
<name>A0A7C8GST5_9BACI</name>
<dbReference type="Pfam" id="PF04290">
    <property type="entry name" value="DctQ"/>
    <property type="match status" value="1"/>
</dbReference>
<dbReference type="GO" id="GO:0015740">
    <property type="term" value="P:C4-dicarboxylate transport"/>
    <property type="evidence" value="ECO:0007669"/>
    <property type="project" value="TreeGrafter"/>
</dbReference>
<feature type="transmembrane region" description="Helical" evidence="9">
    <location>
        <begin position="12"/>
        <end position="33"/>
    </location>
</feature>
<dbReference type="InterPro" id="IPR007387">
    <property type="entry name" value="TRAP_DctQ"/>
</dbReference>
<feature type="transmembrane region" description="Helical" evidence="9">
    <location>
        <begin position="48"/>
        <end position="65"/>
    </location>
</feature>